<evidence type="ECO:0000313" key="8">
    <source>
        <dbReference type="Proteomes" id="UP000789706"/>
    </source>
</evidence>
<evidence type="ECO:0000256" key="5">
    <source>
        <dbReference type="SAM" id="MobiDB-lite"/>
    </source>
</evidence>
<dbReference type="CDD" id="cd00202">
    <property type="entry name" value="ZnF_GATA"/>
    <property type="match status" value="1"/>
</dbReference>
<organism evidence="7 8">
    <name type="scientific">Diversispora eburnea</name>
    <dbReference type="NCBI Taxonomy" id="1213867"/>
    <lineage>
        <taxon>Eukaryota</taxon>
        <taxon>Fungi</taxon>
        <taxon>Fungi incertae sedis</taxon>
        <taxon>Mucoromycota</taxon>
        <taxon>Glomeromycotina</taxon>
        <taxon>Glomeromycetes</taxon>
        <taxon>Diversisporales</taxon>
        <taxon>Diversisporaceae</taxon>
        <taxon>Diversispora</taxon>
    </lineage>
</organism>
<protein>
    <submittedName>
        <fullName evidence="7">6303_t:CDS:1</fullName>
    </submittedName>
</protein>
<dbReference type="AlphaFoldDB" id="A0A9N8UVV7"/>
<feature type="compositionally biased region" description="Polar residues" evidence="5">
    <location>
        <begin position="9"/>
        <end position="24"/>
    </location>
</feature>
<dbReference type="PANTHER" id="PTHR45658">
    <property type="entry name" value="GATA TRANSCRIPTION FACTOR"/>
    <property type="match status" value="1"/>
</dbReference>
<sequence>MCSLPPISTLLNPQPSKPDNTSQLGIAKAKPKPYIEPPLCSLVIPPSLASKYSPATIHHQVEQNYPQQQTTTQSSRLLTTPQLSPLSPQHQLQYGMGECLNENENKRVTDLKKIMNHCTKIGQFAERYSDFCNSPENKDSPWVSSPSIITSAPTLEANVTEMINKAFEVLYVLNDLRDEKNRYIQRTNYGSSPVRPKYRKRTKRSALPGRCHSCNIQETPEWRRGPDGARTLCNACGLHFAKMTRKRAQLALREQQAMVDNPMLNSYGQQHTQMNFFNTAPYAPRNL</sequence>
<dbReference type="EMBL" id="CAJVPK010000016">
    <property type="protein sequence ID" value="CAG8433557.1"/>
    <property type="molecule type" value="Genomic_DNA"/>
</dbReference>
<proteinExistence type="predicted"/>
<dbReference type="SUPFAM" id="SSF57716">
    <property type="entry name" value="Glucocorticoid receptor-like (DNA-binding domain)"/>
    <property type="match status" value="1"/>
</dbReference>
<dbReference type="InterPro" id="IPR013088">
    <property type="entry name" value="Znf_NHR/GATA"/>
</dbReference>
<dbReference type="Gene3D" id="3.30.50.10">
    <property type="entry name" value="Erythroid Transcription Factor GATA-1, subunit A"/>
    <property type="match status" value="1"/>
</dbReference>
<dbReference type="PROSITE" id="PS50114">
    <property type="entry name" value="GATA_ZN_FINGER_2"/>
    <property type="match status" value="1"/>
</dbReference>
<dbReference type="InterPro" id="IPR051140">
    <property type="entry name" value="GATA_TF"/>
</dbReference>
<feature type="region of interest" description="Disordered" evidence="5">
    <location>
        <begin position="1"/>
        <end position="25"/>
    </location>
</feature>
<comment type="caution">
    <text evidence="7">The sequence shown here is derived from an EMBL/GenBank/DDBJ whole genome shotgun (WGS) entry which is preliminary data.</text>
</comment>
<evidence type="ECO:0000313" key="7">
    <source>
        <dbReference type="EMBL" id="CAG8433557.1"/>
    </source>
</evidence>
<reference evidence="7" key="1">
    <citation type="submission" date="2021-06" db="EMBL/GenBank/DDBJ databases">
        <authorList>
            <person name="Kallberg Y."/>
            <person name="Tangrot J."/>
            <person name="Rosling A."/>
        </authorList>
    </citation>
    <scope>NUCLEOTIDE SEQUENCE</scope>
    <source>
        <strain evidence="7">AZ414A</strain>
    </source>
</reference>
<dbReference type="GO" id="GO:0006355">
    <property type="term" value="P:regulation of DNA-templated transcription"/>
    <property type="evidence" value="ECO:0007669"/>
    <property type="project" value="InterPro"/>
</dbReference>
<dbReference type="Proteomes" id="UP000789706">
    <property type="component" value="Unassembled WGS sequence"/>
</dbReference>
<evidence type="ECO:0000256" key="4">
    <source>
        <dbReference type="PROSITE-ProRule" id="PRU00094"/>
    </source>
</evidence>
<dbReference type="Pfam" id="PF00320">
    <property type="entry name" value="GATA"/>
    <property type="match status" value="1"/>
</dbReference>
<keyword evidence="2 4" id="KW-0863">Zinc-finger</keyword>
<evidence type="ECO:0000256" key="2">
    <source>
        <dbReference type="ARBA" id="ARBA00022771"/>
    </source>
</evidence>
<evidence type="ECO:0000256" key="1">
    <source>
        <dbReference type="ARBA" id="ARBA00022723"/>
    </source>
</evidence>
<dbReference type="GO" id="GO:0043565">
    <property type="term" value="F:sequence-specific DNA binding"/>
    <property type="evidence" value="ECO:0007669"/>
    <property type="project" value="InterPro"/>
</dbReference>
<feature type="domain" description="GATA-type" evidence="6">
    <location>
        <begin position="210"/>
        <end position="247"/>
    </location>
</feature>
<keyword evidence="1" id="KW-0479">Metal-binding</keyword>
<dbReference type="InterPro" id="IPR000679">
    <property type="entry name" value="Znf_GATA"/>
</dbReference>
<dbReference type="OrthoDB" id="2162994at2759"/>
<keyword evidence="8" id="KW-1185">Reference proteome</keyword>
<name>A0A9N8UVV7_9GLOM</name>
<dbReference type="PROSITE" id="PS00344">
    <property type="entry name" value="GATA_ZN_FINGER_1"/>
    <property type="match status" value="1"/>
</dbReference>
<gene>
    <name evidence="7" type="ORF">DEBURN_LOCUS495</name>
</gene>
<accession>A0A9N8UVV7</accession>
<evidence type="ECO:0000259" key="6">
    <source>
        <dbReference type="PROSITE" id="PS50114"/>
    </source>
</evidence>
<dbReference type="SMART" id="SM00401">
    <property type="entry name" value="ZnF_GATA"/>
    <property type="match status" value="1"/>
</dbReference>
<dbReference type="GO" id="GO:0008270">
    <property type="term" value="F:zinc ion binding"/>
    <property type="evidence" value="ECO:0007669"/>
    <property type="project" value="UniProtKB-KW"/>
</dbReference>
<evidence type="ECO:0000256" key="3">
    <source>
        <dbReference type="ARBA" id="ARBA00022833"/>
    </source>
</evidence>
<keyword evidence="3" id="KW-0862">Zinc</keyword>